<dbReference type="InterPro" id="IPR005260">
    <property type="entry name" value="Asp_kin_monofn"/>
</dbReference>
<evidence type="ECO:0000256" key="10">
    <source>
        <dbReference type="ARBA" id="ARBA00022777"/>
    </source>
</evidence>
<comment type="function">
    <text evidence="1">Catalyzes the phosphorylation of the beta-carboxyl group of aspartic acid with ATP to yield 4-phospho-L-aspartate, which is involved in the branched biosynthetic pathway leading to the biosynthesis of amino acids threonine, isoleucine and methionine.</text>
</comment>
<dbReference type="Proteomes" id="UP000220106">
    <property type="component" value="Unassembled WGS sequence"/>
</dbReference>
<evidence type="ECO:0000256" key="1">
    <source>
        <dbReference type="ARBA" id="ARBA00003121"/>
    </source>
</evidence>
<dbReference type="GO" id="GO:0004072">
    <property type="term" value="F:aspartate kinase activity"/>
    <property type="evidence" value="ECO:0007669"/>
    <property type="project" value="UniProtKB-EC"/>
</dbReference>
<dbReference type="EC" id="2.7.2.4" evidence="17"/>
<feature type="binding site" evidence="16">
    <location>
        <position position="74"/>
    </location>
    <ligand>
        <name>substrate</name>
    </ligand>
</feature>
<evidence type="ECO:0000256" key="13">
    <source>
        <dbReference type="ARBA" id="ARBA00023154"/>
    </source>
</evidence>
<evidence type="ECO:0000256" key="14">
    <source>
        <dbReference type="ARBA" id="ARBA00047872"/>
    </source>
</evidence>
<reference evidence="20 21" key="1">
    <citation type="submission" date="2017-09" db="EMBL/GenBank/DDBJ databases">
        <title>Large-scale bioinformatics analysis of Bacillus genomes uncovers conserved roles of natural products in bacterial physiology.</title>
        <authorList>
            <consortium name="Agbiome Team Llc"/>
            <person name="Bleich R.M."/>
            <person name="Kirk G.J."/>
            <person name="Santa Maria K.C."/>
            <person name="Allen S.E."/>
            <person name="Farag S."/>
            <person name="Shank E.A."/>
            <person name="Bowers A."/>
        </authorList>
    </citation>
    <scope>NUCLEOTIDE SEQUENCE [LARGE SCALE GENOMIC DNA]</scope>
    <source>
        <strain evidence="20 21">AFS003229</strain>
    </source>
</reference>
<evidence type="ECO:0000256" key="18">
    <source>
        <dbReference type="RuleBase" id="RU004249"/>
    </source>
</evidence>
<dbReference type="Gene3D" id="3.40.1160.10">
    <property type="entry name" value="Acetylglutamate kinase-like"/>
    <property type="match status" value="1"/>
</dbReference>
<dbReference type="NCBIfam" id="NF005154">
    <property type="entry name" value="PRK06635.1-2"/>
    <property type="match status" value="1"/>
</dbReference>
<dbReference type="SUPFAM" id="SSF53633">
    <property type="entry name" value="Carbamate kinase-like"/>
    <property type="match status" value="1"/>
</dbReference>
<organism evidence="20 21">
    <name type="scientific">Peribacillus butanolivorans</name>
    <dbReference type="NCBI Taxonomy" id="421767"/>
    <lineage>
        <taxon>Bacteria</taxon>
        <taxon>Bacillati</taxon>
        <taxon>Bacillota</taxon>
        <taxon>Bacilli</taxon>
        <taxon>Bacillales</taxon>
        <taxon>Bacillaceae</taxon>
        <taxon>Peribacillus</taxon>
    </lineage>
</organism>
<dbReference type="PANTHER" id="PTHR21499:SF68">
    <property type="entry name" value="ASPARTOKINASE 2"/>
    <property type="match status" value="1"/>
</dbReference>
<dbReference type="InterPro" id="IPR036393">
    <property type="entry name" value="AceGlu_kinase-like_sf"/>
</dbReference>
<dbReference type="EMBL" id="NUEQ01000014">
    <property type="protein sequence ID" value="PEJ34568.1"/>
    <property type="molecule type" value="Genomic_DNA"/>
</dbReference>
<evidence type="ECO:0000313" key="20">
    <source>
        <dbReference type="EMBL" id="PEJ34568.1"/>
    </source>
</evidence>
<dbReference type="CDD" id="cd04261">
    <property type="entry name" value="AAK_AKii-LysC-BS"/>
    <property type="match status" value="1"/>
</dbReference>
<dbReference type="Pfam" id="PF22468">
    <property type="entry name" value="ACT_9"/>
    <property type="match status" value="2"/>
</dbReference>
<dbReference type="AlphaFoldDB" id="A0AAX0S561"/>
<dbReference type="NCBIfam" id="TIGR00656">
    <property type="entry name" value="asp_kin_monofn"/>
    <property type="match status" value="1"/>
</dbReference>
<dbReference type="InterPro" id="IPR054352">
    <property type="entry name" value="ACT_Aspartokinase"/>
</dbReference>
<comment type="pathway">
    <text evidence="3 18">Amino-acid biosynthesis; L-methionine biosynthesis via de novo pathway; L-homoserine from L-aspartate: step 1/3.</text>
</comment>
<dbReference type="CDD" id="cd04913">
    <property type="entry name" value="ACT_AKii-LysC-BS-like_1"/>
    <property type="match status" value="1"/>
</dbReference>
<feature type="binding site" evidence="16">
    <location>
        <begin position="7"/>
        <end position="10"/>
    </location>
    <ligand>
        <name>ATP</name>
        <dbReference type="ChEBI" id="CHEBI:30616"/>
    </ligand>
</feature>
<evidence type="ECO:0000256" key="16">
    <source>
        <dbReference type="PIRSR" id="PIRSR000726-1"/>
    </source>
</evidence>
<keyword evidence="9 16" id="KW-0547">Nucleotide-binding</keyword>
<dbReference type="InterPro" id="IPR001341">
    <property type="entry name" value="Asp_kinase"/>
</dbReference>
<sequence>MALIVQKFGGTSVGSVEKIKNVANRVIEEAENGNEVVVVVSAMGKTTDELVYMAQDISRTPSKREMDMLLTTGEQVTISLLTMALIEAGHEAISFTGWQAGMQTESVHGNARILDIDASRIQAQLQAKKIVVVAGFQGNDANGEITTLGRGGSDTTAVAIAAALNADRCDIYTDVTGVFTTDPRYIKDARKLQSISYDEMLELANLGAGVLHPRAVEYAKNHQIPLEVRSSMEKEAGTTIEEEATMEENLIVRGIAFEDSITRVTVNGLPRSLGSLSTIFMTLAKNRINVDIIIQSMTAEDTTNLSFSIKSEDTEAVLNVLENNKDQLAFDRIETEGGLAKVSIVGSGMVSNPGVAAEMFEVMANTGIQVKMVSTSEIKVSTVVNEKEMVKAVEALHEAFKLGQHAKVLV</sequence>
<evidence type="ECO:0000256" key="6">
    <source>
        <dbReference type="ARBA" id="ARBA00022605"/>
    </source>
</evidence>
<keyword evidence="8" id="KW-0677">Repeat</keyword>
<dbReference type="GO" id="GO:0005829">
    <property type="term" value="C:cytosol"/>
    <property type="evidence" value="ECO:0007669"/>
    <property type="project" value="TreeGrafter"/>
</dbReference>
<dbReference type="NCBIfam" id="NF005156">
    <property type="entry name" value="PRK06635.1-5"/>
    <property type="match status" value="1"/>
</dbReference>
<dbReference type="InterPro" id="IPR002912">
    <property type="entry name" value="ACT_dom"/>
</dbReference>
<comment type="subunit">
    <text evidence="15">Tetramer consisting of 2 isoforms Alpha (catalytic and regulation) and of a homodimer of 2 isoforms Beta (regulation).</text>
</comment>
<evidence type="ECO:0000256" key="15">
    <source>
        <dbReference type="ARBA" id="ARBA00063835"/>
    </source>
</evidence>
<evidence type="ECO:0000256" key="5">
    <source>
        <dbReference type="ARBA" id="ARBA00010122"/>
    </source>
</evidence>
<keyword evidence="11 16" id="KW-0067">ATP-binding</keyword>
<keyword evidence="7 17" id="KW-0808">Transferase</keyword>
<dbReference type="CDD" id="cd04923">
    <property type="entry name" value="ACT_AK-LysC-DapG-like_2"/>
    <property type="match status" value="1"/>
</dbReference>
<evidence type="ECO:0000256" key="8">
    <source>
        <dbReference type="ARBA" id="ARBA00022737"/>
    </source>
</evidence>
<dbReference type="InterPro" id="IPR045865">
    <property type="entry name" value="ACT-like_dom_sf"/>
</dbReference>
<dbReference type="FunFam" id="3.40.1160.10:FF:000002">
    <property type="entry name" value="Aspartokinase"/>
    <property type="match status" value="1"/>
</dbReference>
<evidence type="ECO:0000256" key="12">
    <source>
        <dbReference type="ARBA" id="ARBA00022915"/>
    </source>
</evidence>
<dbReference type="InterPro" id="IPR041740">
    <property type="entry name" value="AKii-LysC-BS"/>
</dbReference>
<comment type="catalytic activity">
    <reaction evidence="14 17">
        <text>L-aspartate + ATP = 4-phospho-L-aspartate + ADP</text>
        <dbReference type="Rhea" id="RHEA:23776"/>
        <dbReference type="ChEBI" id="CHEBI:29991"/>
        <dbReference type="ChEBI" id="CHEBI:30616"/>
        <dbReference type="ChEBI" id="CHEBI:57535"/>
        <dbReference type="ChEBI" id="CHEBI:456216"/>
        <dbReference type="EC" id="2.7.2.4"/>
    </reaction>
</comment>
<feature type="domain" description="ACT" evidence="19">
    <location>
        <begin position="344"/>
        <end position="410"/>
    </location>
</feature>
<dbReference type="SUPFAM" id="SSF55021">
    <property type="entry name" value="ACT-like"/>
    <property type="match status" value="2"/>
</dbReference>
<proteinExistence type="inferred from homology"/>
<dbReference type="PANTHER" id="PTHR21499">
    <property type="entry name" value="ASPARTATE KINASE"/>
    <property type="match status" value="1"/>
</dbReference>
<feature type="domain" description="ACT" evidence="19">
    <location>
        <begin position="264"/>
        <end position="338"/>
    </location>
</feature>
<comment type="similarity">
    <text evidence="5 17">Belongs to the aspartokinase family.</text>
</comment>
<accession>A0AAX0S561</accession>
<protein>
    <recommendedName>
        <fullName evidence="17">Aspartokinase</fullName>
        <ecNumber evidence="17">2.7.2.4</ecNumber>
    </recommendedName>
</protein>
<evidence type="ECO:0000259" key="19">
    <source>
        <dbReference type="PROSITE" id="PS51671"/>
    </source>
</evidence>
<evidence type="ECO:0000256" key="11">
    <source>
        <dbReference type="ARBA" id="ARBA00022840"/>
    </source>
</evidence>
<gene>
    <name evidence="20" type="ORF">CN689_10620</name>
</gene>
<feature type="binding site" evidence="16">
    <location>
        <begin position="173"/>
        <end position="174"/>
    </location>
    <ligand>
        <name>ATP</name>
        <dbReference type="ChEBI" id="CHEBI:30616"/>
    </ligand>
</feature>
<evidence type="ECO:0000256" key="2">
    <source>
        <dbReference type="ARBA" id="ARBA00004766"/>
    </source>
</evidence>
<dbReference type="RefSeq" id="WP_098175822.1">
    <property type="nucleotide sequence ID" value="NZ_NUEQ01000014.1"/>
</dbReference>
<name>A0AAX0S561_9BACI</name>
<keyword evidence="13" id="KW-0457">Lysine biosynthesis</keyword>
<keyword evidence="6 18" id="KW-0028">Amino-acid biosynthesis</keyword>
<dbReference type="GO" id="GO:0009090">
    <property type="term" value="P:homoserine biosynthetic process"/>
    <property type="evidence" value="ECO:0007669"/>
    <property type="project" value="TreeGrafter"/>
</dbReference>
<dbReference type="NCBIfam" id="NF005155">
    <property type="entry name" value="PRK06635.1-4"/>
    <property type="match status" value="1"/>
</dbReference>
<dbReference type="PIRSF" id="PIRSF000726">
    <property type="entry name" value="Asp_kin"/>
    <property type="match status" value="1"/>
</dbReference>
<dbReference type="PROSITE" id="PS00324">
    <property type="entry name" value="ASPARTOKINASE"/>
    <property type="match status" value="1"/>
</dbReference>
<comment type="pathway">
    <text evidence="2 18">Amino-acid biosynthesis; L-lysine biosynthesis via DAP pathway; (S)-tetrahydrodipicolinate from L-aspartate: step 1/4.</text>
</comment>
<dbReference type="FunFam" id="3.30.2130.10:FF:000001">
    <property type="entry name" value="Bifunctional aspartokinase/homoserine dehydrogenase"/>
    <property type="match status" value="1"/>
</dbReference>
<keyword evidence="10 17" id="KW-0418">Kinase</keyword>
<dbReference type="GO" id="GO:0005524">
    <property type="term" value="F:ATP binding"/>
    <property type="evidence" value="ECO:0007669"/>
    <property type="project" value="UniProtKB-KW"/>
</dbReference>
<feature type="binding site" evidence="16">
    <location>
        <position position="47"/>
    </location>
    <ligand>
        <name>substrate</name>
    </ligand>
</feature>
<feature type="binding site" evidence="16">
    <location>
        <position position="184"/>
    </location>
    <ligand>
        <name>ATP</name>
        <dbReference type="ChEBI" id="CHEBI:30616"/>
    </ligand>
</feature>
<dbReference type="GO" id="GO:0009089">
    <property type="term" value="P:lysine biosynthetic process via diaminopimelate"/>
    <property type="evidence" value="ECO:0007669"/>
    <property type="project" value="InterPro"/>
</dbReference>
<dbReference type="PROSITE" id="PS51671">
    <property type="entry name" value="ACT"/>
    <property type="match status" value="2"/>
</dbReference>
<evidence type="ECO:0000256" key="4">
    <source>
        <dbReference type="ARBA" id="ARBA00005139"/>
    </source>
</evidence>
<dbReference type="GO" id="GO:0019877">
    <property type="term" value="P:diaminopimelate biosynthetic process"/>
    <property type="evidence" value="ECO:0007669"/>
    <property type="project" value="UniProtKB-KW"/>
</dbReference>
<comment type="caution">
    <text evidence="20">The sequence shown here is derived from an EMBL/GenBank/DDBJ whole genome shotgun (WGS) entry which is preliminary data.</text>
</comment>
<evidence type="ECO:0000256" key="9">
    <source>
        <dbReference type="ARBA" id="ARBA00022741"/>
    </source>
</evidence>
<dbReference type="NCBIfam" id="TIGR00657">
    <property type="entry name" value="asp_kinases"/>
    <property type="match status" value="1"/>
</dbReference>
<dbReference type="InterPro" id="IPR018042">
    <property type="entry name" value="Aspartate_kinase_CS"/>
</dbReference>
<evidence type="ECO:0000256" key="7">
    <source>
        <dbReference type="ARBA" id="ARBA00022679"/>
    </source>
</evidence>
<evidence type="ECO:0000256" key="17">
    <source>
        <dbReference type="RuleBase" id="RU003448"/>
    </source>
</evidence>
<keyword evidence="12" id="KW-0220">Diaminopimelate biosynthesis</keyword>
<dbReference type="Pfam" id="PF00696">
    <property type="entry name" value="AA_kinase"/>
    <property type="match status" value="1"/>
</dbReference>
<evidence type="ECO:0000313" key="21">
    <source>
        <dbReference type="Proteomes" id="UP000220106"/>
    </source>
</evidence>
<evidence type="ECO:0000256" key="3">
    <source>
        <dbReference type="ARBA" id="ARBA00004986"/>
    </source>
</evidence>
<dbReference type="Gene3D" id="3.30.2130.10">
    <property type="entry name" value="VC0802-like"/>
    <property type="match status" value="1"/>
</dbReference>
<dbReference type="InterPro" id="IPR001048">
    <property type="entry name" value="Asp/Glu/Uridylate_kinase"/>
</dbReference>
<comment type="pathway">
    <text evidence="4 18">Amino-acid biosynthesis; L-threonine biosynthesis; L-threonine from L-aspartate: step 1/5.</text>
</comment>